<evidence type="ECO:0000313" key="2">
    <source>
        <dbReference type="Proteomes" id="UP001057402"/>
    </source>
</evidence>
<keyword evidence="2" id="KW-1185">Reference proteome</keyword>
<evidence type="ECO:0000313" key="1">
    <source>
        <dbReference type="EMBL" id="KAI4329651.1"/>
    </source>
</evidence>
<reference evidence="2" key="1">
    <citation type="journal article" date="2023" name="Front. Plant Sci.">
        <title>Chromosomal-level genome assembly of Melastoma candidum provides insights into trichome evolution.</title>
        <authorList>
            <person name="Zhong Y."/>
            <person name="Wu W."/>
            <person name="Sun C."/>
            <person name="Zou P."/>
            <person name="Liu Y."/>
            <person name="Dai S."/>
            <person name="Zhou R."/>
        </authorList>
    </citation>
    <scope>NUCLEOTIDE SEQUENCE [LARGE SCALE GENOMIC DNA]</scope>
</reference>
<dbReference type="EMBL" id="CM042887">
    <property type="protein sequence ID" value="KAI4329651.1"/>
    <property type="molecule type" value="Genomic_DNA"/>
</dbReference>
<name>A0ACB9N1C0_9MYRT</name>
<gene>
    <name evidence="1" type="ORF">MLD38_028013</name>
</gene>
<proteinExistence type="predicted"/>
<dbReference type="Proteomes" id="UP001057402">
    <property type="component" value="Chromosome 8"/>
</dbReference>
<organism evidence="1 2">
    <name type="scientific">Melastoma candidum</name>
    <dbReference type="NCBI Taxonomy" id="119954"/>
    <lineage>
        <taxon>Eukaryota</taxon>
        <taxon>Viridiplantae</taxon>
        <taxon>Streptophyta</taxon>
        <taxon>Embryophyta</taxon>
        <taxon>Tracheophyta</taxon>
        <taxon>Spermatophyta</taxon>
        <taxon>Magnoliopsida</taxon>
        <taxon>eudicotyledons</taxon>
        <taxon>Gunneridae</taxon>
        <taxon>Pentapetalae</taxon>
        <taxon>rosids</taxon>
        <taxon>malvids</taxon>
        <taxon>Myrtales</taxon>
        <taxon>Melastomataceae</taxon>
        <taxon>Melastomatoideae</taxon>
        <taxon>Melastomateae</taxon>
        <taxon>Melastoma</taxon>
    </lineage>
</organism>
<accession>A0ACB9N1C0</accession>
<comment type="caution">
    <text evidence="1">The sequence shown here is derived from an EMBL/GenBank/DDBJ whole genome shotgun (WGS) entry which is preliminary data.</text>
</comment>
<protein>
    <submittedName>
        <fullName evidence="1">Uncharacterized protein</fullName>
    </submittedName>
</protein>
<sequence length="219" mass="21898">MATSSASFVVSVLVLPVLAFFPLSSSAASWCVCKGGLGDAVLQKTLDYACGAGADCGPVKQTGACYSPNTVRSHCSYAVNSYFQRKGQAQGSCDFSGTAAISTSDPSYSGCAFPSSASPAAATTTPSVTTPSTTTPSTTTPSTTTPVTGTPITATPTTPTTTTATNSPFNATPTGILGTGVSPTGINTDMSQGGVRLSGGRMLSFGLSFFLSAVLYGLM</sequence>